<dbReference type="PANTHER" id="PTHR42734:SF17">
    <property type="entry name" value="METAL TRANSPORT SYSTEM ATP-BINDING PROTEIN TM_0124-RELATED"/>
    <property type="match status" value="1"/>
</dbReference>
<organism evidence="6">
    <name type="scientific">bioreactor metagenome</name>
    <dbReference type="NCBI Taxonomy" id="1076179"/>
    <lineage>
        <taxon>unclassified sequences</taxon>
        <taxon>metagenomes</taxon>
        <taxon>ecological metagenomes</taxon>
    </lineage>
</organism>
<dbReference type="EMBL" id="VSSQ01007410">
    <property type="protein sequence ID" value="MPM35824.1"/>
    <property type="molecule type" value="Genomic_DNA"/>
</dbReference>
<evidence type="ECO:0000256" key="4">
    <source>
        <dbReference type="ARBA" id="ARBA00022840"/>
    </source>
</evidence>
<dbReference type="Gene3D" id="3.40.50.300">
    <property type="entry name" value="P-loop containing nucleotide triphosphate hydrolases"/>
    <property type="match status" value="1"/>
</dbReference>
<sequence>MIELVGVQKYYESRLALDVPAFSFTDGGRYALIGPNGSGKTTLLRILAGTLKQDAGTVRYGDIQKSEIGYLPQKPYAFDRSVLENVLLALEPGEEAKKRALAALERVDLGHLAKARGNRLSGGETQRMALARLIAKPRRILLLDEPTSSADIQANDKMENALLEYAKETGCTLIFSSHAPSQAIRLGEYTLALDGGRIGEFGTAEQVLQNPQQESTREFMRHWRI</sequence>
<proteinExistence type="inferred from homology"/>
<dbReference type="SMART" id="SM00382">
    <property type="entry name" value="AAA"/>
    <property type="match status" value="1"/>
</dbReference>
<evidence type="ECO:0000256" key="2">
    <source>
        <dbReference type="ARBA" id="ARBA00022448"/>
    </source>
</evidence>
<dbReference type="GO" id="GO:0016887">
    <property type="term" value="F:ATP hydrolysis activity"/>
    <property type="evidence" value="ECO:0007669"/>
    <property type="project" value="InterPro"/>
</dbReference>
<reference evidence="6" key="1">
    <citation type="submission" date="2019-08" db="EMBL/GenBank/DDBJ databases">
        <authorList>
            <person name="Kucharzyk K."/>
            <person name="Murdoch R.W."/>
            <person name="Higgins S."/>
            <person name="Loffler F."/>
        </authorList>
    </citation>
    <scope>NUCLEOTIDE SEQUENCE</scope>
</reference>
<name>A0A644ZD67_9ZZZZ</name>
<dbReference type="InterPro" id="IPR027417">
    <property type="entry name" value="P-loop_NTPase"/>
</dbReference>
<dbReference type="PANTHER" id="PTHR42734">
    <property type="entry name" value="METAL TRANSPORT SYSTEM ATP-BINDING PROTEIN TM_0124-RELATED"/>
    <property type="match status" value="1"/>
</dbReference>
<gene>
    <name evidence="6" type="primary">tupC_3</name>
    <name evidence="6" type="ORF">SDC9_82418</name>
</gene>
<dbReference type="InterPro" id="IPR003439">
    <property type="entry name" value="ABC_transporter-like_ATP-bd"/>
</dbReference>
<protein>
    <submittedName>
        <fullName evidence="6">Tungstate uptake system ATP-binding protein TupC</fullName>
    </submittedName>
</protein>
<comment type="similarity">
    <text evidence="1">Belongs to the ABC transporter superfamily.</text>
</comment>
<dbReference type="SUPFAM" id="SSF52540">
    <property type="entry name" value="P-loop containing nucleoside triphosphate hydrolases"/>
    <property type="match status" value="1"/>
</dbReference>
<keyword evidence="2" id="KW-0813">Transport</keyword>
<evidence type="ECO:0000313" key="6">
    <source>
        <dbReference type="EMBL" id="MPM35824.1"/>
    </source>
</evidence>
<comment type="caution">
    <text evidence="6">The sequence shown here is derived from an EMBL/GenBank/DDBJ whole genome shotgun (WGS) entry which is preliminary data.</text>
</comment>
<evidence type="ECO:0000259" key="5">
    <source>
        <dbReference type="PROSITE" id="PS50893"/>
    </source>
</evidence>
<feature type="domain" description="ABC transporter" evidence="5">
    <location>
        <begin position="2"/>
        <end position="220"/>
    </location>
</feature>
<dbReference type="PROSITE" id="PS50893">
    <property type="entry name" value="ABC_TRANSPORTER_2"/>
    <property type="match status" value="1"/>
</dbReference>
<dbReference type="AlphaFoldDB" id="A0A644ZD67"/>
<accession>A0A644ZD67</accession>
<evidence type="ECO:0000256" key="3">
    <source>
        <dbReference type="ARBA" id="ARBA00022741"/>
    </source>
</evidence>
<dbReference type="InterPro" id="IPR050153">
    <property type="entry name" value="Metal_Ion_Import_ABC"/>
</dbReference>
<dbReference type="InterPro" id="IPR003593">
    <property type="entry name" value="AAA+_ATPase"/>
</dbReference>
<dbReference type="Pfam" id="PF00005">
    <property type="entry name" value="ABC_tran"/>
    <property type="match status" value="1"/>
</dbReference>
<keyword evidence="3" id="KW-0547">Nucleotide-binding</keyword>
<evidence type="ECO:0000256" key="1">
    <source>
        <dbReference type="ARBA" id="ARBA00005417"/>
    </source>
</evidence>
<dbReference type="GO" id="GO:0005524">
    <property type="term" value="F:ATP binding"/>
    <property type="evidence" value="ECO:0007669"/>
    <property type="project" value="UniProtKB-KW"/>
</dbReference>
<keyword evidence="4 6" id="KW-0067">ATP-binding</keyword>